<evidence type="ECO:0000313" key="8">
    <source>
        <dbReference type="Proteomes" id="UP000095230"/>
    </source>
</evidence>
<dbReference type="PANTHER" id="PTHR30096">
    <property type="entry name" value="4,5-DOPA DIOXYGENASE EXTRADIOL-LIKE PROTEIN"/>
    <property type="match status" value="1"/>
</dbReference>
<comment type="caution">
    <text evidence="7">The sequence shown here is derived from an EMBL/GenBank/DDBJ whole genome shotgun (WGS) entry which is preliminary data.</text>
</comment>
<dbReference type="GO" id="GO:0008270">
    <property type="term" value="F:zinc ion binding"/>
    <property type="evidence" value="ECO:0007669"/>
    <property type="project" value="InterPro"/>
</dbReference>
<dbReference type="Gene3D" id="3.40.830.10">
    <property type="entry name" value="LigB-like"/>
    <property type="match status" value="1"/>
</dbReference>
<dbReference type="RefSeq" id="WP_069671620.1">
    <property type="nucleotide sequence ID" value="NZ_BPFF01000087.1"/>
</dbReference>
<evidence type="ECO:0000256" key="2">
    <source>
        <dbReference type="ARBA" id="ARBA00007581"/>
    </source>
</evidence>
<dbReference type="STRING" id="23.BEL05_06390"/>
<evidence type="ECO:0000256" key="5">
    <source>
        <dbReference type="ARBA" id="ARBA00023002"/>
    </source>
</evidence>
<dbReference type="AlphaFoldDB" id="A0A1E5IST3"/>
<protein>
    <submittedName>
        <fullName evidence="7">Dioxygenase</fullName>
    </submittedName>
</protein>
<dbReference type="CDD" id="cd07363">
    <property type="entry name" value="45_DOPA_Dioxygenase"/>
    <property type="match status" value="1"/>
</dbReference>
<keyword evidence="5" id="KW-0560">Oxidoreductase</keyword>
<dbReference type="PIRSF" id="PIRSF006157">
    <property type="entry name" value="Doxgns_DODA"/>
    <property type="match status" value="1"/>
</dbReference>
<evidence type="ECO:0000259" key="6">
    <source>
        <dbReference type="Pfam" id="PF02900"/>
    </source>
</evidence>
<dbReference type="InterPro" id="IPR014436">
    <property type="entry name" value="Extradiol_dOase_DODA"/>
</dbReference>
<dbReference type="InterPro" id="IPR004183">
    <property type="entry name" value="Xdiol_dOase_suB"/>
</dbReference>
<keyword evidence="7" id="KW-0223">Dioxygenase</keyword>
<dbReference type="SUPFAM" id="SSF53213">
    <property type="entry name" value="LigB-like"/>
    <property type="match status" value="1"/>
</dbReference>
<dbReference type="Pfam" id="PF02900">
    <property type="entry name" value="LigB"/>
    <property type="match status" value="1"/>
</dbReference>
<feature type="domain" description="Extradiol ring-cleavage dioxygenase class III enzyme subunit B" evidence="6">
    <location>
        <begin position="34"/>
        <end position="244"/>
    </location>
</feature>
<dbReference type="GO" id="GO:0008198">
    <property type="term" value="F:ferrous iron binding"/>
    <property type="evidence" value="ECO:0007669"/>
    <property type="project" value="InterPro"/>
</dbReference>
<name>A0A1E5IST3_SHECO</name>
<dbReference type="PANTHER" id="PTHR30096:SF0">
    <property type="entry name" value="4,5-DOPA DIOXYGENASE EXTRADIOL-LIKE PROTEIN"/>
    <property type="match status" value="1"/>
</dbReference>
<dbReference type="EMBL" id="MCBT01000044">
    <property type="protein sequence ID" value="OEG73023.1"/>
    <property type="molecule type" value="Genomic_DNA"/>
</dbReference>
<evidence type="ECO:0000256" key="1">
    <source>
        <dbReference type="ARBA" id="ARBA00001947"/>
    </source>
</evidence>
<comment type="similarity">
    <text evidence="2">Belongs to the DODA-type extradiol aromatic ring-opening dioxygenase family.</text>
</comment>
<keyword evidence="4" id="KW-0862">Zinc</keyword>
<reference evidence="7 8" key="1">
    <citation type="submission" date="2016-07" db="EMBL/GenBank/DDBJ databases">
        <title>Whole-genome of two Shewanella species isolated from a digestive organ of sea cucumber Apostichopus japonicus Selenka 1867.</title>
        <authorList>
            <person name="Hong H.-H."/>
            <person name="Choi H."/>
            <person name="Cheon S."/>
            <person name="Oh J.-S."/>
            <person name="Lee H.-G."/>
            <person name="Park C."/>
        </authorList>
    </citation>
    <scope>NUCLEOTIDE SEQUENCE [LARGE SCALE GENOMIC DNA]</scope>
    <source>
        <strain evidence="7 8">CSB03KR</strain>
    </source>
</reference>
<sequence>MSNFNIAFISHGGGPMPLLDDPHHSELVVYLKSLASKLVRPSAILVISAHWEESVATITAGPHPKMIYDYSGFPPASYQLQYPSPGETALAQQVQSALQRSGIEAKLDSQRGYDHGMFVPLTLMYPEADIPVIQLSLVNTLDAAQHLNIGKALQALNHDNLLVIGSGFSFHNMRAFFAPNTENSQLKNKKFEHWLQTTLSDKQLTEAMRTQAMTDWLSTPNARYCHPREEHLLPLHVCYGLAGRPYDEHQNVTILNKQSSSFVWRSQTASSPS</sequence>
<keyword evidence="3" id="KW-0479">Metal-binding</keyword>
<dbReference type="Proteomes" id="UP000095230">
    <property type="component" value="Unassembled WGS sequence"/>
</dbReference>
<accession>A0A1E5IST3</accession>
<dbReference type="GO" id="GO:0016702">
    <property type="term" value="F:oxidoreductase activity, acting on single donors with incorporation of molecular oxygen, incorporation of two atoms of oxygen"/>
    <property type="evidence" value="ECO:0007669"/>
    <property type="project" value="UniProtKB-ARBA"/>
</dbReference>
<gene>
    <name evidence="7" type="ORF">BEL05_06390</name>
</gene>
<evidence type="ECO:0000313" key="7">
    <source>
        <dbReference type="EMBL" id="OEG73023.1"/>
    </source>
</evidence>
<comment type="cofactor">
    <cofactor evidence="1">
        <name>Zn(2+)</name>
        <dbReference type="ChEBI" id="CHEBI:29105"/>
    </cofactor>
</comment>
<evidence type="ECO:0000256" key="3">
    <source>
        <dbReference type="ARBA" id="ARBA00022723"/>
    </source>
</evidence>
<proteinExistence type="inferred from homology"/>
<organism evidence="7 8">
    <name type="scientific">Shewanella colwelliana</name>
    <name type="common">Alteromonas colwelliana</name>
    <dbReference type="NCBI Taxonomy" id="23"/>
    <lineage>
        <taxon>Bacteria</taxon>
        <taxon>Pseudomonadati</taxon>
        <taxon>Pseudomonadota</taxon>
        <taxon>Gammaproteobacteria</taxon>
        <taxon>Alteromonadales</taxon>
        <taxon>Shewanellaceae</taxon>
        <taxon>Shewanella</taxon>
    </lineage>
</organism>
<evidence type="ECO:0000256" key="4">
    <source>
        <dbReference type="ARBA" id="ARBA00022833"/>
    </source>
</evidence>